<reference evidence="3 4" key="1">
    <citation type="journal article" date="2016" name="Nat. Commun.">
        <title>Thousands of microbial genomes shed light on interconnected biogeochemical processes in an aquifer system.</title>
        <authorList>
            <person name="Anantharaman K."/>
            <person name="Brown C.T."/>
            <person name="Hug L.A."/>
            <person name="Sharon I."/>
            <person name="Castelle C.J."/>
            <person name="Probst A.J."/>
            <person name="Thomas B.C."/>
            <person name="Singh A."/>
            <person name="Wilkins M.J."/>
            <person name="Karaoz U."/>
            <person name="Brodie E.L."/>
            <person name="Williams K.H."/>
            <person name="Hubbard S.S."/>
            <person name="Banfield J.F."/>
        </authorList>
    </citation>
    <scope>NUCLEOTIDE SEQUENCE [LARGE SCALE GENOMIC DNA]</scope>
</reference>
<organism evidence="3 4">
    <name type="scientific">Candidatus Uhrbacteria bacterium RIFCSPLOWO2_02_FULL_49_11</name>
    <dbReference type="NCBI Taxonomy" id="1802409"/>
    <lineage>
        <taxon>Bacteria</taxon>
        <taxon>Candidatus Uhriibacteriota</taxon>
    </lineage>
</organism>
<gene>
    <name evidence="3" type="ORF">A3I42_01635</name>
</gene>
<dbReference type="AlphaFoldDB" id="A0A1F7VDZ7"/>
<dbReference type="Pfam" id="PF10648">
    <property type="entry name" value="Gmad2"/>
    <property type="match status" value="1"/>
</dbReference>
<proteinExistence type="predicted"/>
<feature type="transmembrane region" description="Helical" evidence="1">
    <location>
        <begin position="5"/>
        <end position="26"/>
    </location>
</feature>
<name>A0A1F7VDZ7_9BACT</name>
<keyword evidence="1" id="KW-1133">Transmembrane helix</keyword>
<dbReference type="SMART" id="SM00909">
    <property type="entry name" value="Germane"/>
    <property type="match status" value="1"/>
</dbReference>
<dbReference type="InterPro" id="IPR018911">
    <property type="entry name" value="Gmad2_Ig-like_dom"/>
</dbReference>
<dbReference type="Proteomes" id="UP000178264">
    <property type="component" value="Unassembled WGS sequence"/>
</dbReference>
<sequence>MSKGILKIIIITALVIAGAVIVVRVITNGDGVNLAPAPQPVQEVPVEEAKVRVSEPLPHKLVGSPLEIIGEARGYWFFEASFPIRLLDQNDKVIASGIAQAQGDWMTEAYVPFRAELDFTLPAGTDPLQGTLVLVKDNPSGLPEHDDEFRVPVQIAVSKDNTTVRIYFGNTKKNPEAFDCALVFGVEREVPKAPQIARAALDELLKGPTDTEQGEGYFTSINGGVEVDKLTIDAQGTARVEFSPRLEEAVGGSCRVAAIRAQIIQTLKQFSTVKEVVISINGRTEDILQP</sequence>
<comment type="caution">
    <text evidence="3">The sequence shown here is derived from an EMBL/GenBank/DDBJ whole genome shotgun (WGS) entry which is preliminary data.</text>
</comment>
<protein>
    <recommendedName>
        <fullName evidence="2">GerMN domain-containing protein</fullName>
    </recommendedName>
</protein>
<keyword evidence="1" id="KW-0812">Transmembrane</keyword>
<accession>A0A1F7VDZ7</accession>
<keyword evidence="1" id="KW-0472">Membrane</keyword>
<dbReference type="EMBL" id="MGER01000018">
    <property type="protein sequence ID" value="OGL88661.1"/>
    <property type="molecule type" value="Genomic_DNA"/>
</dbReference>
<dbReference type="Pfam" id="PF10646">
    <property type="entry name" value="Germane"/>
    <property type="match status" value="1"/>
</dbReference>
<evidence type="ECO:0000313" key="4">
    <source>
        <dbReference type="Proteomes" id="UP000178264"/>
    </source>
</evidence>
<evidence type="ECO:0000313" key="3">
    <source>
        <dbReference type="EMBL" id="OGL88661.1"/>
    </source>
</evidence>
<evidence type="ECO:0000256" key="1">
    <source>
        <dbReference type="SAM" id="Phobius"/>
    </source>
</evidence>
<dbReference type="InterPro" id="IPR019606">
    <property type="entry name" value="GerMN"/>
</dbReference>
<feature type="domain" description="GerMN" evidence="2">
    <location>
        <begin position="197"/>
        <end position="289"/>
    </location>
</feature>
<evidence type="ECO:0000259" key="2">
    <source>
        <dbReference type="SMART" id="SM00909"/>
    </source>
</evidence>